<keyword evidence="3" id="KW-1185">Reference proteome</keyword>
<evidence type="ECO:0008006" key="4">
    <source>
        <dbReference type="Google" id="ProtNLM"/>
    </source>
</evidence>
<dbReference type="AlphaFoldDB" id="A0A5D2R775"/>
<protein>
    <recommendedName>
        <fullName evidence="4">BURP domain-containing protein</fullName>
    </recommendedName>
</protein>
<gene>
    <name evidence="2" type="ORF">ES332_A03G088100v1</name>
</gene>
<keyword evidence="1" id="KW-0732">Signal</keyword>
<evidence type="ECO:0000313" key="3">
    <source>
        <dbReference type="Proteomes" id="UP000322667"/>
    </source>
</evidence>
<name>A0A5D2R775_GOSTO</name>
<feature type="chain" id="PRO_5022701394" description="BURP domain-containing protein" evidence="1">
    <location>
        <begin position="28"/>
        <end position="99"/>
    </location>
</feature>
<evidence type="ECO:0000256" key="1">
    <source>
        <dbReference type="SAM" id="SignalP"/>
    </source>
</evidence>
<proteinExistence type="predicted"/>
<dbReference type="Proteomes" id="UP000322667">
    <property type="component" value="Chromosome A03"/>
</dbReference>
<feature type="signal peptide" evidence="1">
    <location>
        <begin position="1"/>
        <end position="27"/>
    </location>
</feature>
<accession>A0A5D2R775</accession>
<organism evidence="2 3">
    <name type="scientific">Gossypium tomentosum</name>
    <name type="common">Hawaiian cotton</name>
    <name type="synonym">Gossypium sandvicense</name>
    <dbReference type="NCBI Taxonomy" id="34277"/>
    <lineage>
        <taxon>Eukaryota</taxon>
        <taxon>Viridiplantae</taxon>
        <taxon>Streptophyta</taxon>
        <taxon>Embryophyta</taxon>
        <taxon>Tracheophyta</taxon>
        <taxon>Spermatophyta</taxon>
        <taxon>Magnoliopsida</taxon>
        <taxon>eudicotyledons</taxon>
        <taxon>Gunneridae</taxon>
        <taxon>Pentapetalae</taxon>
        <taxon>rosids</taxon>
        <taxon>malvids</taxon>
        <taxon>Malvales</taxon>
        <taxon>Malvaceae</taxon>
        <taxon>Malvoideae</taxon>
        <taxon>Gossypium</taxon>
    </lineage>
</organism>
<reference evidence="2 3" key="1">
    <citation type="submission" date="2019-07" db="EMBL/GenBank/DDBJ databases">
        <title>WGS assembly of Gossypium tomentosum.</title>
        <authorList>
            <person name="Chen Z.J."/>
            <person name="Sreedasyam A."/>
            <person name="Ando A."/>
            <person name="Song Q."/>
            <person name="De L."/>
            <person name="Hulse-Kemp A."/>
            <person name="Ding M."/>
            <person name="Ye W."/>
            <person name="Kirkbride R."/>
            <person name="Jenkins J."/>
            <person name="Plott C."/>
            <person name="Lovell J."/>
            <person name="Lin Y.-M."/>
            <person name="Vaughn R."/>
            <person name="Liu B."/>
            <person name="Li W."/>
            <person name="Simpson S."/>
            <person name="Scheffler B."/>
            <person name="Saski C."/>
            <person name="Grover C."/>
            <person name="Hu G."/>
            <person name="Conover J."/>
            <person name="Carlson J."/>
            <person name="Shu S."/>
            <person name="Boston L."/>
            <person name="Williams M."/>
            <person name="Peterson D."/>
            <person name="Mcgee K."/>
            <person name="Jones D."/>
            <person name="Wendel J."/>
            <person name="Stelly D."/>
            <person name="Grimwood J."/>
            <person name="Schmutz J."/>
        </authorList>
    </citation>
    <scope>NUCLEOTIDE SEQUENCE [LARGE SCALE GENOMIC DNA]</scope>
    <source>
        <strain evidence="2">7179.01</strain>
    </source>
</reference>
<evidence type="ECO:0000313" key="2">
    <source>
        <dbReference type="EMBL" id="TYI35610.1"/>
    </source>
</evidence>
<dbReference type="EMBL" id="CM017612">
    <property type="protein sequence ID" value="TYI35610.1"/>
    <property type="molecule type" value="Genomic_DNA"/>
</dbReference>
<sequence>MMAPIIDLSLSVLWHFLIVVFESPSISHELMPKKIPNLTACNPASASATNEEATFEWRTDFVAKTSPRMSRTTSPEADLKEFCSKAVSKPLDGINGRPV</sequence>